<name>A0A382A1E6_9ZZZZ</name>
<sequence length="387" mass="43128">MSFSINMETSASYETARVRFNLSLTTPTEGSQAQLSVTVDDLATGQRLPFNHQACPAVHDFTRGFARWLSTKGLRATRNDDEIVAEARAEMTSAQITQGFRDALDMIDQKFSNYLGPIIGSDSYSDVVYKKEDGVAWLLLNRPETYNAKRGITMDEMANTLLDAAADPSIRVVVISGAGPNGFCTGNDQSYDPELEHSAYRGDAEVRYGQVVQQMPQPVIAAVDGFAIGSGNILAYTCDFTIATTRSKFGQTGPRVGSPANGHNVAMLAARVGQKRAREIWMLCRQYTAHQAYDMGLVNTVVEPDRLWAEVDRWITDIKNTSPVIIQTQKMSFNRHDHFQEPPMTPIQELMPDYQTTEEARERRMAFIERRPIDPSKNVPYVKVPIG</sequence>
<proteinExistence type="predicted"/>
<dbReference type="GO" id="GO:0009234">
    <property type="term" value="P:menaquinone biosynthetic process"/>
    <property type="evidence" value="ECO:0007669"/>
    <property type="project" value="TreeGrafter"/>
</dbReference>
<dbReference type="PANTHER" id="PTHR43113">
    <property type="entry name" value="NUCLEOSIDE-DIPHOSPHATE-SUGAR EPIMERASE"/>
    <property type="match status" value="1"/>
</dbReference>
<protein>
    <recommendedName>
        <fullName evidence="2">1,4-dihydroxy-2-naphthoyl-CoA synthase</fullName>
    </recommendedName>
</protein>
<accession>A0A382A1E6</accession>
<organism evidence="1">
    <name type="scientific">marine metagenome</name>
    <dbReference type="NCBI Taxonomy" id="408172"/>
    <lineage>
        <taxon>unclassified sequences</taxon>
        <taxon>metagenomes</taxon>
        <taxon>ecological metagenomes</taxon>
    </lineage>
</organism>
<evidence type="ECO:0000313" key="1">
    <source>
        <dbReference type="EMBL" id="SVA95346.1"/>
    </source>
</evidence>
<reference evidence="1" key="1">
    <citation type="submission" date="2018-05" db="EMBL/GenBank/DDBJ databases">
        <authorList>
            <person name="Lanie J.A."/>
            <person name="Ng W.-L."/>
            <person name="Kazmierczak K.M."/>
            <person name="Andrzejewski T.M."/>
            <person name="Davidsen T.M."/>
            <person name="Wayne K.J."/>
            <person name="Tettelin H."/>
            <person name="Glass J.I."/>
            <person name="Rusch D."/>
            <person name="Podicherti R."/>
            <person name="Tsui H.-C.T."/>
            <person name="Winkler M.E."/>
        </authorList>
    </citation>
    <scope>NUCLEOTIDE SEQUENCE</scope>
</reference>
<dbReference type="InterPro" id="IPR001753">
    <property type="entry name" value="Enoyl-CoA_hydra/iso"/>
</dbReference>
<dbReference type="Pfam" id="PF00378">
    <property type="entry name" value="ECH_1"/>
    <property type="match status" value="1"/>
</dbReference>
<dbReference type="Gene3D" id="3.90.226.10">
    <property type="entry name" value="2-enoyl-CoA Hydratase, Chain A, domain 1"/>
    <property type="match status" value="1"/>
</dbReference>
<dbReference type="PANTHER" id="PTHR43113:SF1">
    <property type="entry name" value="1,4-DIHYDROXY-2-NAPHTHOYL-COA SYNTHASE, PEROXISOMAL"/>
    <property type="match status" value="1"/>
</dbReference>
<dbReference type="CDD" id="cd06558">
    <property type="entry name" value="crotonase-like"/>
    <property type="match status" value="1"/>
</dbReference>
<dbReference type="EMBL" id="UINC01023521">
    <property type="protein sequence ID" value="SVA95346.1"/>
    <property type="molecule type" value="Genomic_DNA"/>
</dbReference>
<gene>
    <name evidence="1" type="ORF">METZ01_LOCUS148200</name>
</gene>
<evidence type="ECO:0008006" key="2">
    <source>
        <dbReference type="Google" id="ProtNLM"/>
    </source>
</evidence>
<dbReference type="SUPFAM" id="SSF52096">
    <property type="entry name" value="ClpP/crotonase"/>
    <property type="match status" value="1"/>
</dbReference>
<dbReference type="InterPro" id="IPR029045">
    <property type="entry name" value="ClpP/crotonase-like_dom_sf"/>
</dbReference>
<dbReference type="GO" id="GO:0005829">
    <property type="term" value="C:cytosol"/>
    <property type="evidence" value="ECO:0007669"/>
    <property type="project" value="TreeGrafter"/>
</dbReference>
<dbReference type="GO" id="GO:0008935">
    <property type="term" value="F:1,4-dihydroxy-2-naphthoyl-CoA synthase activity"/>
    <property type="evidence" value="ECO:0007669"/>
    <property type="project" value="TreeGrafter"/>
</dbReference>
<dbReference type="AlphaFoldDB" id="A0A382A1E6"/>